<dbReference type="RefSeq" id="WP_210653046.1">
    <property type="nucleotide sequence ID" value="NZ_JAGKQQ010000001.1"/>
</dbReference>
<keyword evidence="2" id="KW-1185">Reference proteome</keyword>
<evidence type="ECO:0000313" key="2">
    <source>
        <dbReference type="Proteomes" id="UP000676565"/>
    </source>
</evidence>
<organism evidence="1 2">
    <name type="scientific">Gemmata palustris</name>
    <dbReference type="NCBI Taxonomy" id="2822762"/>
    <lineage>
        <taxon>Bacteria</taxon>
        <taxon>Pseudomonadati</taxon>
        <taxon>Planctomycetota</taxon>
        <taxon>Planctomycetia</taxon>
        <taxon>Gemmatales</taxon>
        <taxon>Gemmataceae</taxon>
        <taxon>Gemmata</taxon>
    </lineage>
</organism>
<accession>A0ABS5BMK7</accession>
<gene>
    <name evidence="1" type="ORF">J8F10_06550</name>
</gene>
<name>A0ABS5BMK7_9BACT</name>
<dbReference type="Proteomes" id="UP000676565">
    <property type="component" value="Unassembled WGS sequence"/>
</dbReference>
<reference evidence="1 2" key="1">
    <citation type="submission" date="2021-04" db="EMBL/GenBank/DDBJ databases">
        <authorList>
            <person name="Ivanova A."/>
        </authorList>
    </citation>
    <scope>NUCLEOTIDE SEQUENCE [LARGE SCALE GENOMIC DNA]</scope>
    <source>
        <strain evidence="1 2">G18</strain>
    </source>
</reference>
<evidence type="ECO:0000313" key="1">
    <source>
        <dbReference type="EMBL" id="MBP3954940.1"/>
    </source>
</evidence>
<comment type="caution">
    <text evidence="1">The sequence shown here is derived from an EMBL/GenBank/DDBJ whole genome shotgun (WGS) entry which is preliminary data.</text>
</comment>
<protein>
    <submittedName>
        <fullName evidence="1">Uncharacterized protein</fullName>
    </submittedName>
</protein>
<dbReference type="EMBL" id="JAGKQQ010000001">
    <property type="protein sequence ID" value="MBP3954940.1"/>
    <property type="molecule type" value="Genomic_DNA"/>
</dbReference>
<sequence length="229" mass="26951">MEKDRSMEAMIKNDEEKQWMTPLLELRNEMDKPDDRDRRDFRRMNGSVQLFHGRSIPGPYVKEWRERWLRRLLEAQQSIRTNGPEDFREANLITPEELHEIRRIWLYEKHEFDDSLPQIYEEVVGAPFCKRDDDENSLGADDWALLKDICNGDQALFDLQVALLGVEREYRGMSRRAGVFDALEDKLRTGLYGSEEEAVKILSERQQRLSLDVIDLPEQSEIPEPTDGP</sequence>
<proteinExistence type="predicted"/>